<gene>
    <name evidence="1" type="ORF">D806_006070</name>
</gene>
<dbReference type="EMBL" id="CP027541">
    <property type="protein sequence ID" value="AWT51599.1"/>
    <property type="molecule type" value="Genomic_DNA"/>
</dbReference>
<dbReference type="PANTHER" id="PTHR48100:SF1">
    <property type="entry name" value="HISTIDINE PHOSPHATASE FAMILY PROTEIN-RELATED"/>
    <property type="match status" value="1"/>
</dbReference>
<proteinExistence type="predicted"/>
<dbReference type="SMART" id="SM00855">
    <property type="entry name" value="PGAM"/>
    <property type="match status" value="1"/>
</dbReference>
<reference evidence="2" key="2">
    <citation type="submission" date="2018-03" db="EMBL/GenBank/DDBJ databases">
        <authorList>
            <person name="Derbyshire K."/>
            <person name="Gray T.A."/>
            <person name="Champion M."/>
        </authorList>
    </citation>
    <scope>NUCLEOTIDE SEQUENCE [LARGE SCALE GENOMIC DNA]</scope>
    <source>
        <strain evidence="2">MKD8</strain>
    </source>
</reference>
<sequence>MGVVFLVRHGQARAHAYGAAARNRSQGGLTELGRKQADLTGQALAGRIDAITAAVSGDLARQEETLEHVLTAAAHEGTPISDPHWNEYDMDAILGGGLATGPAGRELQSSVDAALQNWVAPAEDTATPAIETYEQYRQRCARALDAVRDLAGRGQTVVAVSSSGTITQIVAQIWGLSESSWITLSRTMINASITKLIVGSTGISVVSVNEHSHLDAVDENGARPLMTFR</sequence>
<dbReference type="Proteomes" id="UP000011200">
    <property type="component" value="Chromosome"/>
</dbReference>
<dbReference type="AlphaFoldDB" id="A0A2U9PIN8"/>
<dbReference type="CDD" id="cd07067">
    <property type="entry name" value="HP_PGM_like"/>
    <property type="match status" value="1"/>
</dbReference>
<dbReference type="InterPro" id="IPR050275">
    <property type="entry name" value="PGM_Phosphatase"/>
</dbReference>
<dbReference type="Pfam" id="PF00300">
    <property type="entry name" value="His_Phos_1"/>
    <property type="match status" value="1"/>
</dbReference>
<accession>A0A2U9PIN8</accession>
<protein>
    <submittedName>
        <fullName evidence="1">Phosphoglycerate mutase, putative</fullName>
    </submittedName>
</protein>
<organism evidence="1 2">
    <name type="scientific">Mycolicibacterium smegmatis (strain MKD8)</name>
    <name type="common">Mycobacterium smegmatis</name>
    <dbReference type="NCBI Taxonomy" id="1214915"/>
    <lineage>
        <taxon>Bacteria</taxon>
        <taxon>Bacillati</taxon>
        <taxon>Actinomycetota</taxon>
        <taxon>Actinomycetes</taxon>
        <taxon>Mycobacteriales</taxon>
        <taxon>Mycobacteriaceae</taxon>
        <taxon>Mycolicibacterium</taxon>
    </lineage>
</organism>
<dbReference type="GO" id="GO:0005737">
    <property type="term" value="C:cytoplasm"/>
    <property type="evidence" value="ECO:0007669"/>
    <property type="project" value="TreeGrafter"/>
</dbReference>
<evidence type="ECO:0000313" key="1">
    <source>
        <dbReference type="EMBL" id="AWT51599.1"/>
    </source>
</evidence>
<reference evidence="1 2" key="1">
    <citation type="journal article" date="2013" name="Genome Announc.">
        <title>Draft genome sequence of MKD8, a conjugal recipient Mycobacterium smegmatis strain.</title>
        <authorList>
            <person name="Gray T.A."/>
            <person name="Palumbo M.J."/>
            <person name="Derbyshire K.M."/>
        </authorList>
    </citation>
    <scope>NUCLEOTIDE SEQUENCE [LARGE SCALE GENOMIC DNA]</scope>
    <source>
        <strain evidence="1 2">MKD8</strain>
    </source>
</reference>
<dbReference type="InterPro" id="IPR013078">
    <property type="entry name" value="His_Pase_superF_clade-1"/>
</dbReference>
<name>A0A2U9PIN8_MYCSE</name>
<dbReference type="Gene3D" id="3.40.50.1240">
    <property type="entry name" value="Phosphoglycerate mutase-like"/>
    <property type="match status" value="1"/>
</dbReference>
<dbReference type="InterPro" id="IPR029033">
    <property type="entry name" value="His_PPase_superfam"/>
</dbReference>
<dbReference type="SUPFAM" id="SSF53254">
    <property type="entry name" value="Phosphoglycerate mutase-like"/>
    <property type="match status" value="1"/>
</dbReference>
<dbReference type="GO" id="GO:0016791">
    <property type="term" value="F:phosphatase activity"/>
    <property type="evidence" value="ECO:0007669"/>
    <property type="project" value="TreeGrafter"/>
</dbReference>
<evidence type="ECO:0000313" key="2">
    <source>
        <dbReference type="Proteomes" id="UP000011200"/>
    </source>
</evidence>
<dbReference type="PANTHER" id="PTHR48100">
    <property type="entry name" value="BROAD-SPECIFICITY PHOSPHATASE YOR283W-RELATED"/>
    <property type="match status" value="1"/>
</dbReference>